<keyword evidence="1" id="KW-0812">Transmembrane</keyword>
<evidence type="ECO:0000313" key="2">
    <source>
        <dbReference type="EMBL" id="EKD25125.1"/>
    </source>
</evidence>
<comment type="caution">
    <text evidence="2">The sequence shown here is derived from an EMBL/GenBank/DDBJ whole genome shotgun (WGS) entry which is preliminary data.</text>
</comment>
<keyword evidence="1" id="KW-1133">Transmembrane helix</keyword>
<accession>K1X4R3</accession>
<reference evidence="2" key="1">
    <citation type="journal article" date="2012" name="Science">
        <title>Fermentation, hydrogen, and sulfur metabolism in multiple uncultivated bacterial phyla.</title>
        <authorList>
            <person name="Wrighton K.C."/>
            <person name="Thomas B.C."/>
            <person name="Sharon I."/>
            <person name="Miller C.S."/>
            <person name="Castelle C.J."/>
            <person name="VerBerkmoes N.C."/>
            <person name="Wilkins M.J."/>
            <person name="Hettich R.L."/>
            <person name="Lipton M.S."/>
            <person name="Williams K.H."/>
            <person name="Long P.E."/>
            <person name="Banfield J.F."/>
        </authorList>
    </citation>
    <scope>NUCLEOTIDE SEQUENCE [LARGE SCALE GENOMIC DNA]</scope>
</reference>
<sequence length="137" mass="16424">MEYIQALLRKYPNRIKYGILILDLFAMIIAIRTYVNYVSIETAIHDATIEQQSKTDELAFTQNFLVNYEKSEYAKYFLEHENNMLLDNEYIIKFEEMYQKQKANTWATTTSYIDYEDKTINSPQESWKKFILDKVSK</sequence>
<organism evidence="2">
    <name type="scientific">uncultured bacterium</name>
    <name type="common">gcode 4</name>
    <dbReference type="NCBI Taxonomy" id="1234023"/>
    <lineage>
        <taxon>Bacteria</taxon>
        <taxon>environmental samples</taxon>
    </lineage>
</organism>
<proteinExistence type="predicted"/>
<dbReference type="EMBL" id="AMFJ01036122">
    <property type="protein sequence ID" value="EKD25125.1"/>
    <property type="molecule type" value="Genomic_DNA"/>
</dbReference>
<dbReference type="AlphaFoldDB" id="K1X4R3"/>
<protein>
    <submittedName>
        <fullName evidence="2">Uncharacterized protein</fullName>
    </submittedName>
</protein>
<gene>
    <name evidence="2" type="ORF">ACD_80C00115G0002</name>
</gene>
<keyword evidence="1" id="KW-0472">Membrane</keyword>
<evidence type="ECO:0000256" key="1">
    <source>
        <dbReference type="SAM" id="Phobius"/>
    </source>
</evidence>
<name>K1X4R3_9BACT</name>
<feature type="transmembrane region" description="Helical" evidence="1">
    <location>
        <begin position="17"/>
        <end position="35"/>
    </location>
</feature>